<evidence type="ECO:0000256" key="4">
    <source>
        <dbReference type="ARBA" id="ARBA00022833"/>
    </source>
</evidence>
<dbReference type="SUPFAM" id="SSF51069">
    <property type="entry name" value="Carbonic anhydrase"/>
    <property type="match status" value="1"/>
</dbReference>
<keyword evidence="3" id="KW-0479">Metal-binding</keyword>
<dbReference type="InterPro" id="IPR036398">
    <property type="entry name" value="CA_dom_sf"/>
</dbReference>
<dbReference type="PROSITE" id="PS51144">
    <property type="entry name" value="ALPHA_CA_2"/>
    <property type="match status" value="1"/>
</dbReference>
<dbReference type="Pfam" id="PF00194">
    <property type="entry name" value="Carb_anhydrase"/>
    <property type="match status" value="1"/>
</dbReference>
<evidence type="ECO:0000259" key="7">
    <source>
        <dbReference type="PROSITE" id="PS51144"/>
    </source>
</evidence>
<reference evidence="8 9" key="1">
    <citation type="submission" date="2020-04" db="EMBL/GenBank/DDBJ databases">
        <authorList>
            <person name="Alioto T."/>
            <person name="Alioto T."/>
            <person name="Gomez Garrido J."/>
        </authorList>
    </citation>
    <scope>NUCLEOTIDE SEQUENCE [LARGE SCALE GENOMIC DNA]</scope>
</reference>
<dbReference type="InterPro" id="IPR023561">
    <property type="entry name" value="Carbonic_anhydrase_a-class"/>
</dbReference>
<dbReference type="AlphaFoldDB" id="A0A8S1CCC8"/>
<evidence type="ECO:0000256" key="1">
    <source>
        <dbReference type="ARBA" id="ARBA00010718"/>
    </source>
</evidence>
<evidence type="ECO:0000313" key="9">
    <source>
        <dbReference type="Proteomes" id="UP000494165"/>
    </source>
</evidence>
<dbReference type="FunFam" id="3.10.200.10:FF:000003">
    <property type="entry name" value="Carbonic anhydrase 12"/>
    <property type="match status" value="1"/>
</dbReference>
<sequence>MNNQRLGLLVFSLACISSGRVFADEGHFGYDGSLGPKFWPKNFQTCAGKYQSPIDIEEHLVTRVSYPPIRYHGFADKPVGSTLTNNGHTVMLQLNTEEPLAVSGGPLKDHYLFQQLHFHWGHNDSVGSEDTINNHSFPMELHMVFFNQKYHNFTNALNHEDGLTVMAFFYEVSAEDNFVYAEIVEHLPTVVLPHSEAKLSRQLPLELLLPNDKSQYYTYHGSLTTPPCSEVVTWIDFKESILLSHEQVEEFRSLQDTDGDAMTHNNRPVQPLGNRVVYFNEREDYSSAVCSKSALILISALFIALLATN</sequence>
<dbReference type="GO" id="GO:0008270">
    <property type="term" value="F:zinc ion binding"/>
    <property type="evidence" value="ECO:0007669"/>
    <property type="project" value="InterPro"/>
</dbReference>
<evidence type="ECO:0000256" key="2">
    <source>
        <dbReference type="ARBA" id="ARBA00012925"/>
    </source>
</evidence>
<dbReference type="Proteomes" id="UP000494165">
    <property type="component" value="Unassembled WGS sequence"/>
</dbReference>
<proteinExistence type="inferred from homology"/>
<accession>A0A8S1CCC8</accession>
<keyword evidence="6" id="KW-0732">Signal</keyword>
<gene>
    <name evidence="8" type="ORF">CLODIP_2_CD16041</name>
</gene>
<dbReference type="OrthoDB" id="429145at2759"/>
<keyword evidence="4" id="KW-0862">Zinc</keyword>
<feature type="domain" description="Alpha-carbonic anhydrase" evidence="7">
    <location>
        <begin position="26"/>
        <end position="281"/>
    </location>
</feature>
<dbReference type="InterPro" id="IPR001148">
    <property type="entry name" value="CA_dom"/>
</dbReference>
<evidence type="ECO:0000256" key="3">
    <source>
        <dbReference type="ARBA" id="ARBA00022723"/>
    </source>
</evidence>
<dbReference type="CDD" id="cd00326">
    <property type="entry name" value="alpha_CA"/>
    <property type="match status" value="1"/>
</dbReference>
<dbReference type="GO" id="GO:0004089">
    <property type="term" value="F:carbonate dehydratase activity"/>
    <property type="evidence" value="ECO:0007669"/>
    <property type="project" value="UniProtKB-EC"/>
</dbReference>
<comment type="caution">
    <text evidence="8">The sequence shown here is derived from an EMBL/GenBank/DDBJ whole genome shotgun (WGS) entry which is preliminary data.</text>
</comment>
<comment type="similarity">
    <text evidence="1">Belongs to the alpha-carbonic anhydrase family.</text>
</comment>
<keyword evidence="9" id="KW-1185">Reference proteome</keyword>
<dbReference type="PANTHER" id="PTHR18952:SF124">
    <property type="entry name" value="CARBONIC ANHYDRASE 7"/>
    <property type="match status" value="1"/>
</dbReference>
<evidence type="ECO:0000256" key="5">
    <source>
        <dbReference type="ARBA" id="ARBA00023180"/>
    </source>
</evidence>
<dbReference type="PANTHER" id="PTHR18952">
    <property type="entry name" value="CARBONIC ANHYDRASE"/>
    <property type="match status" value="1"/>
</dbReference>
<dbReference type="GO" id="GO:0005737">
    <property type="term" value="C:cytoplasm"/>
    <property type="evidence" value="ECO:0007669"/>
    <property type="project" value="TreeGrafter"/>
</dbReference>
<organism evidence="8 9">
    <name type="scientific">Cloeon dipterum</name>
    <dbReference type="NCBI Taxonomy" id="197152"/>
    <lineage>
        <taxon>Eukaryota</taxon>
        <taxon>Metazoa</taxon>
        <taxon>Ecdysozoa</taxon>
        <taxon>Arthropoda</taxon>
        <taxon>Hexapoda</taxon>
        <taxon>Insecta</taxon>
        <taxon>Pterygota</taxon>
        <taxon>Palaeoptera</taxon>
        <taxon>Ephemeroptera</taxon>
        <taxon>Pisciforma</taxon>
        <taxon>Baetidae</taxon>
        <taxon>Cloeon</taxon>
    </lineage>
</organism>
<dbReference type="EC" id="4.2.1.1" evidence="2"/>
<evidence type="ECO:0000256" key="6">
    <source>
        <dbReference type="SAM" id="SignalP"/>
    </source>
</evidence>
<evidence type="ECO:0000313" key="8">
    <source>
        <dbReference type="EMBL" id="CAB3366624.1"/>
    </source>
</evidence>
<keyword evidence="5" id="KW-0325">Glycoprotein</keyword>
<name>A0A8S1CCC8_9INSE</name>
<dbReference type="Gene3D" id="3.10.200.10">
    <property type="entry name" value="Alpha carbonic anhydrase"/>
    <property type="match status" value="1"/>
</dbReference>
<protein>
    <recommendedName>
        <fullName evidence="2">carbonic anhydrase</fullName>
        <ecNumber evidence="2">4.2.1.1</ecNumber>
    </recommendedName>
</protein>
<feature type="chain" id="PRO_5035780722" description="carbonic anhydrase" evidence="6">
    <location>
        <begin position="24"/>
        <end position="309"/>
    </location>
</feature>
<dbReference type="EMBL" id="CADEPI010000026">
    <property type="protein sequence ID" value="CAB3366624.1"/>
    <property type="molecule type" value="Genomic_DNA"/>
</dbReference>
<dbReference type="SMART" id="SM01057">
    <property type="entry name" value="Carb_anhydrase"/>
    <property type="match status" value="1"/>
</dbReference>
<feature type="signal peptide" evidence="6">
    <location>
        <begin position="1"/>
        <end position="23"/>
    </location>
</feature>